<gene>
    <name evidence="1" type="ORF">ICL16_03205</name>
</gene>
<evidence type="ECO:0000313" key="2">
    <source>
        <dbReference type="Proteomes" id="UP000629098"/>
    </source>
</evidence>
<dbReference type="Proteomes" id="UP000629098">
    <property type="component" value="Unassembled WGS sequence"/>
</dbReference>
<accession>A0A8J6XAE7</accession>
<evidence type="ECO:0000313" key="1">
    <source>
        <dbReference type="EMBL" id="MBD2771155.1"/>
    </source>
</evidence>
<organism evidence="1 2">
    <name type="scientific">Iningainema tapete BLCC-T55</name>
    <dbReference type="NCBI Taxonomy" id="2748662"/>
    <lineage>
        <taxon>Bacteria</taxon>
        <taxon>Bacillati</taxon>
        <taxon>Cyanobacteriota</taxon>
        <taxon>Cyanophyceae</taxon>
        <taxon>Nostocales</taxon>
        <taxon>Scytonemataceae</taxon>
        <taxon>Iningainema tapete</taxon>
    </lineage>
</organism>
<protein>
    <submittedName>
        <fullName evidence="1">Uncharacterized protein</fullName>
    </submittedName>
</protein>
<keyword evidence="2" id="KW-1185">Reference proteome</keyword>
<comment type="caution">
    <text evidence="1">The sequence shown here is derived from an EMBL/GenBank/DDBJ whole genome shotgun (WGS) entry which is preliminary data.</text>
</comment>
<dbReference type="AlphaFoldDB" id="A0A8J6XAE7"/>
<name>A0A8J6XAE7_9CYAN</name>
<proteinExistence type="predicted"/>
<reference evidence="1" key="1">
    <citation type="submission" date="2020-09" db="EMBL/GenBank/DDBJ databases">
        <title>Iningainema tapete sp. nov. (Scytonemataceae, Cyanobacteria) from greenhouses in central Florida (USA) produces two types of nodularin with biosynthetic potential for microcystin-LR and anabaenopeptins.</title>
        <authorList>
            <person name="Berthold D.E."/>
            <person name="Lefler F.W."/>
            <person name="Huang I.-S."/>
            <person name="Abdulla H."/>
            <person name="Zimba P.V."/>
            <person name="Laughinghouse H.D. IV."/>
        </authorList>
    </citation>
    <scope>NUCLEOTIDE SEQUENCE</scope>
    <source>
        <strain evidence="1">BLCCT55</strain>
    </source>
</reference>
<sequence length="190" mass="21535">MPHVAIVQIKGLTPYSQSKPHQTEKLNKESPDDFEKRTWKEKLHYDEQGIIFIPPMAFKNCIAEAAKYLGKKIPGKRGATYTKHFEAGVLVTDPSLLGIHKDLIVGDWIFTPSDGVKGSGKRVHKCFPIIPPGWQAKVEFLILDDIITEGVFVEHLEQAGQLIGIGRFRPRNGGYYGRFVIEKFDWKQMS</sequence>
<dbReference type="EMBL" id="JACXAE010000013">
    <property type="protein sequence ID" value="MBD2771155.1"/>
    <property type="molecule type" value="Genomic_DNA"/>
</dbReference>
<dbReference type="RefSeq" id="WP_190825448.1">
    <property type="nucleotide sequence ID" value="NZ_CAWPPI010000013.1"/>
</dbReference>